<dbReference type="GO" id="GO:0006412">
    <property type="term" value="P:translation"/>
    <property type="evidence" value="ECO:0007669"/>
    <property type="project" value="InterPro"/>
</dbReference>
<evidence type="ECO:0000313" key="8">
    <source>
        <dbReference type="EMBL" id="PIT92276.1"/>
    </source>
</evidence>
<dbReference type="InterPro" id="IPR009000">
    <property type="entry name" value="Transl_B-barrel_sf"/>
</dbReference>
<dbReference type="EMBL" id="PFBA01000027">
    <property type="protein sequence ID" value="PIT92276.1"/>
    <property type="molecule type" value="Genomic_DNA"/>
</dbReference>
<reference evidence="9" key="1">
    <citation type="submission" date="2017-09" db="EMBL/GenBank/DDBJ databases">
        <title>Depth-based differentiation of microbial function through sediment-hosted aquifers and enrichment of novel symbionts in the deep terrestrial subsurface.</title>
        <authorList>
            <person name="Probst A.J."/>
            <person name="Ladd B."/>
            <person name="Jarett J.K."/>
            <person name="Geller-Mcgrath D.E."/>
            <person name="Sieber C.M.K."/>
            <person name="Emerson J.B."/>
            <person name="Anantharaman K."/>
            <person name="Thomas B.C."/>
            <person name="Malmstrom R."/>
            <person name="Stieglmeier M."/>
            <person name="Klingl A."/>
            <person name="Woyke T."/>
            <person name="Ryan C.M."/>
            <person name="Banfield J.F."/>
        </authorList>
    </citation>
    <scope>NUCLEOTIDE SEQUENCE [LARGE SCALE GENOMIC DNA]</scope>
</reference>
<organism evidence="8 9">
    <name type="scientific">Candidatus Harrisonbacteria bacterium CG10_big_fil_rev_8_21_14_0_10_42_17</name>
    <dbReference type="NCBI Taxonomy" id="1974584"/>
    <lineage>
        <taxon>Bacteria</taxon>
        <taxon>Candidatus Harrisoniibacteriota</taxon>
    </lineage>
</organism>
<accession>A0A2M6WHQ5</accession>
<dbReference type="GO" id="GO:0003735">
    <property type="term" value="F:structural constituent of ribosome"/>
    <property type="evidence" value="ECO:0007669"/>
    <property type="project" value="InterPro"/>
</dbReference>
<evidence type="ECO:0000256" key="5">
    <source>
        <dbReference type="ARBA" id="ARBA00023274"/>
    </source>
</evidence>
<keyword evidence="3" id="KW-0694">RNA-binding</keyword>
<protein>
    <recommendedName>
        <fullName evidence="6">Large ribosomal subunit protein uL3</fullName>
    </recommendedName>
    <alternativeName>
        <fullName evidence="7">50S ribosomal protein L3</fullName>
    </alternativeName>
</protein>
<dbReference type="Gene3D" id="2.40.30.10">
    <property type="entry name" value="Translation factors"/>
    <property type="match status" value="1"/>
</dbReference>
<dbReference type="InterPro" id="IPR000597">
    <property type="entry name" value="Ribosomal_uL3"/>
</dbReference>
<keyword evidence="4 8" id="KW-0689">Ribosomal protein</keyword>
<dbReference type="GO" id="GO:0019843">
    <property type="term" value="F:rRNA binding"/>
    <property type="evidence" value="ECO:0007669"/>
    <property type="project" value="UniProtKB-KW"/>
</dbReference>
<evidence type="ECO:0000256" key="3">
    <source>
        <dbReference type="ARBA" id="ARBA00022884"/>
    </source>
</evidence>
<dbReference type="InterPro" id="IPR019927">
    <property type="entry name" value="Ribosomal_uL3_bac/org-type"/>
</dbReference>
<comment type="caution">
    <text evidence="8">The sequence shown here is derived from an EMBL/GenBank/DDBJ whole genome shotgun (WGS) entry which is preliminary data.</text>
</comment>
<gene>
    <name evidence="8" type="primary">rplC</name>
    <name evidence="8" type="ORF">COU08_03125</name>
</gene>
<proteinExistence type="inferred from homology"/>
<name>A0A2M6WHQ5_9BACT</name>
<evidence type="ECO:0000256" key="2">
    <source>
        <dbReference type="ARBA" id="ARBA00022730"/>
    </source>
</evidence>
<evidence type="ECO:0000256" key="1">
    <source>
        <dbReference type="ARBA" id="ARBA00006540"/>
    </source>
</evidence>
<evidence type="ECO:0000313" key="9">
    <source>
        <dbReference type="Proteomes" id="UP000228635"/>
    </source>
</evidence>
<dbReference type="FunFam" id="2.40.30.10:FF:000004">
    <property type="entry name" value="50S ribosomal protein L3"/>
    <property type="match status" value="1"/>
</dbReference>
<sequence>METYIGTKAYMTQIYKDDRAFGVTVVTLQDPAAVGQFSVGEKVRVSATSKGKGFQGVVKRHNFAGGPKTHGQKHSHRAPGSIGNTALQRVPKGRRMAGRMGGDRVSVKNLNIAHIDAEKHVLLLVGAVPGNKQGRVEIRRVSATNQDA</sequence>
<dbReference type="GO" id="GO:0022625">
    <property type="term" value="C:cytosolic large ribosomal subunit"/>
    <property type="evidence" value="ECO:0007669"/>
    <property type="project" value="TreeGrafter"/>
</dbReference>
<evidence type="ECO:0000256" key="6">
    <source>
        <dbReference type="ARBA" id="ARBA00035243"/>
    </source>
</evidence>
<evidence type="ECO:0000256" key="4">
    <source>
        <dbReference type="ARBA" id="ARBA00022980"/>
    </source>
</evidence>
<dbReference type="Proteomes" id="UP000228635">
    <property type="component" value="Unassembled WGS sequence"/>
</dbReference>
<evidence type="ECO:0000256" key="7">
    <source>
        <dbReference type="ARBA" id="ARBA00035457"/>
    </source>
</evidence>
<dbReference type="SUPFAM" id="SSF50447">
    <property type="entry name" value="Translation proteins"/>
    <property type="match status" value="1"/>
</dbReference>
<keyword evidence="2" id="KW-0699">rRNA-binding</keyword>
<dbReference type="PANTHER" id="PTHR11229:SF16">
    <property type="entry name" value="LARGE RIBOSOMAL SUBUNIT PROTEIN UL3C"/>
    <property type="match status" value="1"/>
</dbReference>
<keyword evidence="5" id="KW-0687">Ribonucleoprotein</keyword>
<dbReference type="AlphaFoldDB" id="A0A2M6WHQ5"/>
<dbReference type="PANTHER" id="PTHR11229">
    <property type="entry name" value="50S RIBOSOMAL PROTEIN L3"/>
    <property type="match status" value="1"/>
</dbReference>
<comment type="similarity">
    <text evidence="1">Belongs to the universal ribosomal protein uL3 family.</text>
</comment>
<dbReference type="Pfam" id="PF00297">
    <property type="entry name" value="Ribosomal_L3"/>
    <property type="match status" value="1"/>
</dbReference>